<evidence type="ECO:0000256" key="5">
    <source>
        <dbReference type="ARBA" id="ARBA00022723"/>
    </source>
</evidence>
<evidence type="ECO:0000256" key="18">
    <source>
        <dbReference type="PROSITE-ProRule" id="PRU01256"/>
    </source>
</evidence>
<dbReference type="GO" id="GO:0033557">
    <property type="term" value="C:Slx1-Slx4 complex"/>
    <property type="evidence" value="ECO:0007669"/>
    <property type="project" value="InterPro"/>
</dbReference>
<keyword evidence="5" id="KW-0479">Metal-binding</keyword>
<dbReference type="GO" id="GO:0000712">
    <property type="term" value="P:resolution of meiotic recombination intermediates"/>
    <property type="evidence" value="ECO:0007669"/>
    <property type="project" value="TreeGrafter"/>
</dbReference>
<feature type="compositionally biased region" description="Polar residues" evidence="19">
    <location>
        <begin position="1125"/>
        <end position="1141"/>
    </location>
</feature>
<dbReference type="SMART" id="SM00225">
    <property type="entry name" value="BTB"/>
    <property type="match status" value="1"/>
</dbReference>
<feature type="compositionally biased region" description="Basic and acidic residues" evidence="19">
    <location>
        <begin position="1662"/>
        <end position="1671"/>
    </location>
</feature>
<feature type="region of interest" description="Disordered" evidence="19">
    <location>
        <begin position="922"/>
        <end position="1007"/>
    </location>
</feature>
<feature type="region of interest" description="Disordered" evidence="19">
    <location>
        <begin position="775"/>
        <end position="808"/>
    </location>
</feature>
<keyword evidence="11" id="KW-0233">DNA recombination</keyword>
<evidence type="ECO:0000256" key="10">
    <source>
        <dbReference type="ARBA" id="ARBA00022843"/>
    </source>
</evidence>
<dbReference type="InterPro" id="IPR006642">
    <property type="entry name" value="Rad18_UBZ4"/>
</dbReference>
<keyword evidence="3" id="KW-1017">Isopeptide bond</keyword>
<dbReference type="InterPro" id="IPR013087">
    <property type="entry name" value="Znf_C2H2_type"/>
</dbReference>
<feature type="region of interest" description="Disordered" evidence="19">
    <location>
        <begin position="526"/>
        <end position="545"/>
    </location>
</feature>
<dbReference type="CDD" id="cd22999">
    <property type="entry name" value="SAP_SLX4"/>
    <property type="match status" value="1"/>
</dbReference>
<dbReference type="PROSITE" id="PS50157">
    <property type="entry name" value="ZINC_FINGER_C2H2_2"/>
    <property type="match status" value="1"/>
</dbReference>
<comment type="caution">
    <text evidence="23">The sequence shown here is derived from an EMBL/GenBank/DDBJ whole genome shotgun (WGS) entry which is preliminary data.</text>
</comment>
<evidence type="ECO:0000256" key="9">
    <source>
        <dbReference type="ARBA" id="ARBA00022833"/>
    </source>
</evidence>
<dbReference type="GO" id="GO:0032206">
    <property type="term" value="P:positive regulation of telomere maintenance"/>
    <property type="evidence" value="ECO:0007669"/>
    <property type="project" value="UniProtKB-ARBA"/>
</dbReference>
<evidence type="ECO:0000256" key="12">
    <source>
        <dbReference type="ARBA" id="ARBA00023204"/>
    </source>
</evidence>
<protein>
    <recommendedName>
        <fullName evidence="14">Structure-specific endonuclease subunit SLX4</fullName>
    </recommendedName>
    <alternativeName>
        <fullName evidence="16">BTB/POZ domain-containing protein 12</fullName>
    </alternativeName>
</protein>
<evidence type="ECO:0000313" key="24">
    <source>
        <dbReference type="Proteomes" id="UP000324632"/>
    </source>
</evidence>
<feature type="compositionally biased region" description="Basic and acidic residues" evidence="19">
    <location>
        <begin position="1038"/>
        <end position="1050"/>
    </location>
</feature>
<feature type="compositionally biased region" description="Basic residues" evidence="19">
    <location>
        <begin position="1637"/>
        <end position="1646"/>
    </location>
</feature>
<keyword evidence="12 18" id="KW-0234">DNA repair</keyword>
<dbReference type="InterPro" id="IPR000210">
    <property type="entry name" value="BTB/POZ_dom"/>
</dbReference>
<comment type="subcellular location">
    <subcellularLocation>
        <location evidence="1">Nucleus</location>
    </subcellularLocation>
</comment>
<name>A0A5A9NQC9_9TELE</name>
<feature type="compositionally biased region" description="Polar residues" evidence="19">
    <location>
        <begin position="112"/>
        <end position="125"/>
    </location>
</feature>
<evidence type="ECO:0000256" key="17">
    <source>
        <dbReference type="PROSITE-ProRule" id="PRU00042"/>
    </source>
</evidence>
<evidence type="ECO:0000256" key="4">
    <source>
        <dbReference type="ARBA" id="ARBA00022553"/>
    </source>
</evidence>
<feature type="compositionally biased region" description="Basic and acidic residues" evidence="19">
    <location>
        <begin position="25"/>
        <end position="35"/>
    </location>
</feature>
<dbReference type="GO" id="GO:0090656">
    <property type="term" value="P:t-circle formation"/>
    <property type="evidence" value="ECO:0007669"/>
    <property type="project" value="UniProtKB-ARBA"/>
</dbReference>
<feature type="compositionally biased region" description="Basic residues" evidence="19">
    <location>
        <begin position="46"/>
        <end position="55"/>
    </location>
</feature>
<dbReference type="GO" id="GO:0008270">
    <property type="term" value="F:zinc ion binding"/>
    <property type="evidence" value="ECO:0007669"/>
    <property type="project" value="UniProtKB-KW"/>
</dbReference>
<reference evidence="23 24" key="1">
    <citation type="journal article" date="2019" name="Mol. Ecol. Resour.">
        <title>Chromosome-level genome assembly of Triplophysa tibetana, a fish adapted to the harsh high-altitude environment of the Tibetan Plateau.</title>
        <authorList>
            <person name="Yang X."/>
            <person name="Liu H."/>
            <person name="Ma Z."/>
            <person name="Zou Y."/>
            <person name="Zou M."/>
            <person name="Mao Y."/>
            <person name="Li X."/>
            <person name="Wang H."/>
            <person name="Chen T."/>
            <person name="Wang W."/>
            <person name="Yang R."/>
        </authorList>
    </citation>
    <scope>NUCLEOTIDE SEQUENCE [LARGE SCALE GENOMIC DNA]</scope>
    <source>
        <strain evidence="23">TTIB1903HZAU</strain>
        <tissue evidence="23">Muscle</tissue>
    </source>
</reference>
<evidence type="ECO:0000256" key="14">
    <source>
        <dbReference type="ARBA" id="ARBA00029496"/>
    </source>
</evidence>
<evidence type="ECO:0000259" key="22">
    <source>
        <dbReference type="PROSITE" id="PS51908"/>
    </source>
</evidence>
<evidence type="ECO:0000256" key="7">
    <source>
        <dbReference type="ARBA" id="ARBA00022763"/>
    </source>
</evidence>
<feature type="region of interest" description="Disordered" evidence="19">
    <location>
        <begin position="99"/>
        <end position="125"/>
    </location>
</feature>
<dbReference type="PANTHER" id="PTHR21541">
    <property type="entry name" value="BTB POZ DOMAIN CONTAINING 12"/>
    <property type="match status" value="1"/>
</dbReference>
<feature type="domain" description="C2H2-type" evidence="21">
    <location>
        <begin position="207"/>
        <end position="237"/>
    </location>
</feature>
<feature type="region of interest" description="Disordered" evidence="19">
    <location>
        <begin position="1474"/>
        <end position="1561"/>
    </location>
</feature>
<feature type="compositionally biased region" description="Basic and acidic residues" evidence="19">
    <location>
        <begin position="312"/>
        <end position="328"/>
    </location>
</feature>
<feature type="compositionally biased region" description="Polar residues" evidence="19">
    <location>
        <begin position="1492"/>
        <end position="1503"/>
    </location>
</feature>
<keyword evidence="9" id="KW-0862">Zinc</keyword>
<feature type="compositionally biased region" description="Basic and acidic residues" evidence="19">
    <location>
        <begin position="56"/>
        <end position="67"/>
    </location>
</feature>
<feature type="compositionally biased region" description="Polar residues" evidence="19">
    <location>
        <begin position="1106"/>
        <end position="1116"/>
    </location>
</feature>
<feature type="region of interest" description="Disordered" evidence="19">
    <location>
        <begin position="1092"/>
        <end position="1153"/>
    </location>
</feature>
<feature type="compositionally biased region" description="Low complexity" evidence="19">
    <location>
        <begin position="1525"/>
        <end position="1536"/>
    </location>
</feature>
<feature type="compositionally biased region" description="Basic and acidic residues" evidence="19">
    <location>
        <begin position="787"/>
        <end position="798"/>
    </location>
</feature>
<dbReference type="GO" id="GO:0003677">
    <property type="term" value="F:DNA binding"/>
    <property type="evidence" value="ECO:0007669"/>
    <property type="project" value="InterPro"/>
</dbReference>
<feature type="region of interest" description="Disordered" evidence="19">
    <location>
        <begin position="18"/>
        <end position="82"/>
    </location>
</feature>
<feature type="region of interest" description="Disordered" evidence="19">
    <location>
        <begin position="456"/>
        <end position="498"/>
    </location>
</feature>
<feature type="domain" description="UBZ4-type" evidence="22">
    <location>
        <begin position="160"/>
        <end position="190"/>
    </location>
</feature>
<keyword evidence="10" id="KW-0832">Ubl conjugation</keyword>
<dbReference type="PROSITE" id="PS50097">
    <property type="entry name" value="BTB"/>
    <property type="match status" value="1"/>
</dbReference>
<accession>A0A5A9NQC9</accession>
<gene>
    <name evidence="23" type="ORF">E1301_Tti018642</name>
</gene>
<evidence type="ECO:0000313" key="23">
    <source>
        <dbReference type="EMBL" id="KAA0712354.1"/>
    </source>
</evidence>
<feature type="compositionally biased region" description="Polar residues" evidence="19">
    <location>
        <begin position="1185"/>
        <end position="1219"/>
    </location>
</feature>
<sequence length="1671" mass="183008">MDDSDLDFTHLCSRLLKRVRRNGARRSEDEKKPAANDEDASSPRRNPPKRRKKTKDIKTEIKIDPNDRIQPGDVPQLTPAVPEPTRVKDVVIRRMQQFKRASPERLLHTDTEQPTTSEADGNNGEIQHTAEDVSSDEALALQLQEELDREARHAVDDGGLFFCQLCQKDLSAMSSQLRTQHINRCLDAGEVSAPSTSHHSHPRPHVLECPICGKSFKSEKARSVHLKRCSTDNGVSPNDLLQALRKQAADAVGDGTTEQSTKGFNMYGCSASRPTGVTKRRNGEPAKKKSRRKGQLLDEDTMVALALSRSLLEQEREKTREMKEEREIQAQLSSPPAKAGPLLQWKPGAGKGRGKRRKGGPPVHPPLLLIQDPQTALTRLQERVSSLLLHSRSPSPPTPTLSPSTLPASSQAPLWLKSALQGGGPDSVLEFYTSELSDFIQPLIALEKEKLKNLEVTPVKKPPAPTKETAQEKSPDQVPVQHRSAPSPLTPCSGTPGTQALQDLMELAEEGMTLTQYRYNTNTATDKDDAVNELPSSGFVPETNNKTIKTPSVSVSKLASDLSSMVNNPQLSNVQLQVDSGDVFFTHSFMLYTRCPLLANMVYDSGFGVQEAGMPASQRVLLGDVPGAAVLALLQYLYTDQCPLTRSLLPHVQQLADRFCLAELQQQCKEYSGSSEEDRRGESVGMFSAQEPHLSEKEDQNLAESNFLELLQSMWQHEDSEGEDEFKEDPGERRGVEVEAERVDIEFKEDRVDEEELDEIYEFAATQKKMENMMETATETEEDEGDTDKSVRNEKEGEGISESETESHLETFGACFHSKEGVDGTVAAMVTRPAEIHQNQNPDTGPKVCLLSESDAPEYNNLDVSLDKSYNRLFSQSVGEYTEPSQTATSCQQHYKSSHTPHRKTPVFRPSFASEVIDLSISPPPSSSLSGESSFPVPGVSPGPGDEMCRSEQNCHRNPPSPSESQSKEVELIVLSDSSDQLDVEPEGGGLSPQSPSDSLSDPAFKSRSNVCESKLNTPNSFVSAFQSHTGKQVNIDTELKSDQSEHHSPCDANQSVFDGSAEVSWLIPATPIPVARSSSAHTCVSMRRTQLFPKSSSSSSSSSSTVFNASKSDANNGYAGENPEPSSKPLTNCPLNSDQIPTKEHFSNNAECSPGYQTPLHLLRLSKIASKRLSDGSHAGSINGHPTQSVRQPASSTPLHSDSSLQRQTLSVGQGKQASLSLQLSRSESSPSPCKTPEKTQNNSYLQHGCFNLPPNSPSYHHLERSTENPDDALEQMEVGGEVQNQSVEEVNVAEISPQASFCVMDEPPIPFDDSWGLDGNVGSEKPCFSLRLDSSEGTVSPAGTESRRQEPSTHTKSPAVGAHMNTSVPSPGPFNHSLPDPDMWDDWEEKEEELLPLSQRLAPPSAKRVAALKTPVACRNRNLAPLIPITPMPGYSDMDTPELKNRLNRFGVRPLPKKHMVLKLKEIHQYTHQLQSSESEEETFPPLHASKSQSAQLSFKQPTAPPAISTAKPQASDEDELLSASQNSTTSSTAESDRSNPELCVTECDDSDSEGITSSQAVVREKDKLLAVRRFILSDPKLHGRVLQYQPIPLVELQASLKAAGIRLGAPKLLDFLDSQCITFSTAKQGQNTSSRRKQKRKVGTSRPGDAAVSRRKKTTKTDKATSVA</sequence>
<feature type="region of interest" description="Disordered" evidence="19">
    <location>
        <begin position="884"/>
        <end position="908"/>
    </location>
</feature>
<comment type="similarity">
    <text evidence="2">Belongs to the SLX4 family.</text>
</comment>
<feature type="region of interest" description="Disordered" evidence="19">
    <location>
        <begin position="717"/>
        <end position="738"/>
    </location>
</feature>
<evidence type="ECO:0000256" key="15">
    <source>
        <dbReference type="ARBA" id="ARBA00064578"/>
    </source>
</evidence>
<dbReference type="Pfam" id="PF00651">
    <property type="entry name" value="BTB"/>
    <property type="match status" value="1"/>
</dbReference>
<dbReference type="GO" id="GO:0006260">
    <property type="term" value="P:DNA replication"/>
    <property type="evidence" value="ECO:0007669"/>
    <property type="project" value="InterPro"/>
</dbReference>
<keyword evidence="8 17" id="KW-0863">Zinc-finger</keyword>
<feature type="compositionally biased region" description="Low complexity" evidence="19">
    <location>
        <begin position="927"/>
        <end position="945"/>
    </location>
</feature>
<dbReference type="Pfam" id="PF09494">
    <property type="entry name" value="Slx4"/>
    <property type="match status" value="1"/>
</dbReference>
<evidence type="ECO:0000256" key="11">
    <source>
        <dbReference type="ARBA" id="ARBA00023172"/>
    </source>
</evidence>
<keyword evidence="7 18" id="KW-0227">DNA damage</keyword>
<feature type="compositionally biased region" description="Basic residues" evidence="19">
    <location>
        <begin position="896"/>
        <end position="906"/>
    </location>
</feature>
<organism evidence="23 24">
    <name type="scientific">Triplophysa tibetana</name>
    <dbReference type="NCBI Taxonomy" id="1572043"/>
    <lineage>
        <taxon>Eukaryota</taxon>
        <taxon>Metazoa</taxon>
        <taxon>Chordata</taxon>
        <taxon>Craniata</taxon>
        <taxon>Vertebrata</taxon>
        <taxon>Euteleostomi</taxon>
        <taxon>Actinopterygii</taxon>
        <taxon>Neopterygii</taxon>
        <taxon>Teleostei</taxon>
        <taxon>Ostariophysi</taxon>
        <taxon>Cypriniformes</taxon>
        <taxon>Nemacheilidae</taxon>
        <taxon>Triplophysa</taxon>
    </lineage>
</organism>
<feature type="region of interest" description="Disordered" evidence="19">
    <location>
        <begin position="1333"/>
        <end position="1386"/>
    </location>
</feature>
<feature type="region of interest" description="Disordered" evidence="19">
    <location>
        <begin position="1630"/>
        <end position="1671"/>
    </location>
</feature>
<feature type="region of interest" description="Disordered" evidence="19">
    <location>
        <begin position="1175"/>
        <end position="1250"/>
    </location>
</feature>
<dbReference type="Gene3D" id="3.30.710.10">
    <property type="entry name" value="Potassium Channel Kv1.1, Chain A"/>
    <property type="match status" value="1"/>
</dbReference>
<dbReference type="Proteomes" id="UP000324632">
    <property type="component" value="Chromosome 14"/>
</dbReference>
<evidence type="ECO:0000256" key="19">
    <source>
        <dbReference type="SAM" id="MobiDB-lite"/>
    </source>
</evidence>
<evidence type="ECO:0000256" key="13">
    <source>
        <dbReference type="ARBA" id="ARBA00023242"/>
    </source>
</evidence>
<feature type="region of interest" description="Disordered" evidence="19">
    <location>
        <begin position="254"/>
        <end position="296"/>
    </location>
</feature>
<dbReference type="InterPro" id="IPR011333">
    <property type="entry name" value="SKP1/BTB/POZ_sf"/>
</dbReference>
<evidence type="ECO:0000256" key="3">
    <source>
        <dbReference type="ARBA" id="ARBA00022499"/>
    </source>
</evidence>
<keyword evidence="23" id="KW-0255">Endonuclease</keyword>
<comment type="subunit">
    <text evidence="15">Forms a heterodimer with SLX1A/GIYD1. Interacts with ERCC4/XPF; catalytic subunit of the ERCC4-ERCC1 endonuclease. Interacts with MUS81; catalytic subunit of the MUS81-EME1 endonuclease. Interacts with MSH2; component of the MSH2-MSH3 mismatch repair complex. Interacts with TERF2-TERF2IP. Interacts with PLK1 and SLX4IP.</text>
</comment>
<keyword evidence="23" id="KW-0540">Nuclease</keyword>
<evidence type="ECO:0000256" key="16">
    <source>
        <dbReference type="ARBA" id="ARBA00076095"/>
    </source>
</evidence>
<dbReference type="FunFam" id="3.30.710.10:FF:000116">
    <property type="entry name" value="SLX4 structure-specific endonuclease subunit"/>
    <property type="match status" value="1"/>
</dbReference>
<evidence type="ECO:0000259" key="20">
    <source>
        <dbReference type="PROSITE" id="PS50097"/>
    </source>
</evidence>
<evidence type="ECO:0000256" key="6">
    <source>
        <dbReference type="ARBA" id="ARBA00022737"/>
    </source>
</evidence>
<keyword evidence="6" id="KW-0677">Repeat</keyword>
<dbReference type="InterPro" id="IPR018574">
    <property type="entry name" value="Structure-sp_endonuc_su_Slx4"/>
</dbReference>
<keyword evidence="23" id="KW-0378">Hydrolase</keyword>
<keyword evidence="4" id="KW-0597">Phosphoprotein</keyword>
<feature type="region of interest" description="Disordered" evidence="19">
    <location>
        <begin position="309"/>
        <end position="368"/>
    </location>
</feature>
<dbReference type="GO" id="GO:0006281">
    <property type="term" value="P:DNA repair"/>
    <property type="evidence" value="ECO:0007669"/>
    <property type="project" value="UniProtKB-KW"/>
</dbReference>
<feature type="domain" description="BTB" evidence="20">
    <location>
        <begin position="572"/>
        <end position="646"/>
    </location>
</feature>
<feature type="compositionally biased region" description="Low complexity" evidence="19">
    <location>
        <begin position="1220"/>
        <end position="1233"/>
    </location>
</feature>
<feature type="compositionally biased region" description="Low complexity" evidence="19">
    <location>
        <begin position="1096"/>
        <end position="1105"/>
    </location>
</feature>
<dbReference type="SUPFAM" id="SSF54695">
    <property type="entry name" value="POZ domain"/>
    <property type="match status" value="1"/>
</dbReference>
<feature type="compositionally biased region" description="Basic and acidic residues" evidence="19">
    <location>
        <begin position="728"/>
        <end position="738"/>
    </location>
</feature>
<feature type="compositionally biased region" description="Basic and acidic residues" evidence="19">
    <location>
        <begin position="101"/>
        <end position="111"/>
    </location>
</feature>
<proteinExistence type="inferred from homology"/>
<evidence type="ECO:0000256" key="1">
    <source>
        <dbReference type="ARBA" id="ARBA00004123"/>
    </source>
</evidence>
<feature type="region of interest" description="Disordered" evidence="19">
    <location>
        <begin position="389"/>
        <end position="409"/>
    </location>
</feature>
<keyword evidence="24" id="KW-1185">Reference proteome</keyword>
<feature type="compositionally biased region" description="Polar residues" evidence="19">
    <location>
        <begin position="1023"/>
        <end position="1036"/>
    </location>
</feature>
<dbReference type="PROSITE" id="PS51908">
    <property type="entry name" value="ZF_UBZ4"/>
    <property type="match status" value="1"/>
</dbReference>
<evidence type="ECO:0000256" key="2">
    <source>
        <dbReference type="ARBA" id="ARBA00006661"/>
    </source>
</evidence>
<evidence type="ECO:0000259" key="21">
    <source>
        <dbReference type="PROSITE" id="PS50157"/>
    </source>
</evidence>
<keyword evidence="13" id="KW-0539">Nucleus</keyword>
<feature type="compositionally biased region" description="Polar residues" evidence="19">
    <location>
        <begin position="884"/>
        <end position="895"/>
    </location>
</feature>
<dbReference type="GO" id="GO:0004519">
    <property type="term" value="F:endonuclease activity"/>
    <property type="evidence" value="ECO:0007669"/>
    <property type="project" value="UniProtKB-KW"/>
</dbReference>
<evidence type="ECO:0000256" key="8">
    <source>
        <dbReference type="ARBA" id="ARBA00022771"/>
    </source>
</evidence>
<dbReference type="EMBL" id="SOYY01000014">
    <property type="protein sequence ID" value="KAA0712354.1"/>
    <property type="molecule type" value="Genomic_DNA"/>
</dbReference>
<feature type="compositionally biased region" description="Low complexity" evidence="19">
    <location>
        <begin position="992"/>
        <end position="1003"/>
    </location>
</feature>
<feature type="region of interest" description="Disordered" evidence="19">
    <location>
        <begin position="1023"/>
        <end position="1055"/>
    </location>
</feature>
<dbReference type="PANTHER" id="PTHR21541:SF3">
    <property type="entry name" value="STRUCTURE-SPECIFIC ENDONUCLEASE SUBUNIT SLX4"/>
    <property type="match status" value="1"/>
</dbReference>